<accession>A0A4S8FC73</accession>
<organism evidence="1 2">
    <name type="scientific">Lampropedia puyangensis</name>
    <dbReference type="NCBI Taxonomy" id="1330072"/>
    <lineage>
        <taxon>Bacteria</taxon>
        <taxon>Pseudomonadati</taxon>
        <taxon>Pseudomonadota</taxon>
        <taxon>Betaproteobacteria</taxon>
        <taxon>Burkholderiales</taxon>
        <taxon>Comamonadaceae</taxon>
        <taxon>Lampropedia</taxon>
    </lineage>
</organism>
<dbReference type="Proteomes" id="UP000308917">
    <property type="component" value="Unassembled WGS sequence"/>
</dbReference>
<name>A0A4S8FC73_9BURK</name>
<keyword evidence="2" id="KW-1185">Reference proteome</keyword>
<gene>
    <name evidence="1" type="ORF">E9531_04265</name>
</gene>
<dbReference type="RefSeq" id="WP_136572497.1">
    <property type="nucleotide sequence ID" value="NZ_STFG01000002.1"/>
</dbReference>
<dbReference type="EMBL" id="STFG01000002">
    <property type="protein sequence ID" value="THU04601.1"/>
    <property type="molecule type" value="Genomic_DNA"/>
</dbReference>
<reference evidence="1 2" key="1">
    <citation type="journal article" date="2015" name="Antonie Van Leeuwenhoek">
        <title>Lampropedia puyangensis sp. nov., isolated from symptomatic bark of Populus ? euramericana canker and emended description of Lampropedia hyalina (Ehrenberg 1832) Lee et al. 2004.</title>
        <authorList>
            <person name="Li Y."/>
            <person name="Wang T."/>
            <person name="Piao C.G."/>
            <person name="Wang L.F."/>
            <person name="Tian G.Z."/>
            <person name="Zhu T.H."/>
            <person name="Guo M.W."/>
        </authorList>
    </citation>
    <scope>NUCLEOTIDE SEQUENCE [LARGE SCALE GENOMIC DNA]</scope>
    <source>
        <strain evidence="1 2">2-bin</strain>
    </source>
</reference>
<sequence>MLQLEKRFEQPMMAFADQEPPIRHYPIAEVLVGQPVWHIHGVLPVKELDGSIYRRRTHFIATKAGLAAGILQENPWENATVFVIVPPAMTASHLPEMARCMSLWECCDQDDPSLTGWGCDTDQGSFADPADGLTIENIIKGGTLWQVAAT</sequence>
<dbReference type="AlphaFoldDB" id="A0A4S8FC73"/>
<evidence type="ECO:0000313" key="2">
    <source>
        <dbReference type="Proteomes" id="UP000308917"/>
    </source>
</evidence>
<dbReference type="OrthoDB" id="8901622at2"/>
<evidence type="ECO:0000313" key="1">
    <source>
        <dbReference type="EMBL" id="THU04601.1"/>
    </source>
</evidence>
<protein>
    <submittedName>
        <fullName evidence="1">Uncharacterized protein</fullName>
    </submittedName>
</protein>
<comment type="caution">
    <text evidence="1">The sequence shown here is derived from an EMBL/GenBank/DDBJ whole genome shotgun (WGS) entry which is preliminary data.</text>
</comment>
<proteinExistence type="predicted"/>